<feature type="compositionally biased region" description="Low complexity" evidence="3">
    <location>
        <begin position="446"/>
        <end position="482"/>
    </location>
</feature>
<proteinExistence type="inferred from homology"/>
<keyword evidence="6" id="KW-1185">Reference proteome</keyword>
<name>A0A165MQE1_9APHY</name>
<reference evidence="5 6" key="1">
    <citation type="journal article" date="2016" name="Mol. Biol. Evol.">
        <title>Comparative Genomics of Early-Diverging Mushroom-Forming Fungi Provides Insights into the Origins of Lignocellulose Decay Capabilities.</title>
        <authorList>
            <person name="Nagy L.G."/>
            <person name="Riley R."/>
            <person name="Tritt A."/>
            <person name="Adam C."/>
            <person name="Daum C."/>
            <person name="Floudas D."/>
            <person name="Sun H."/>
            <person name="Yadav J.S."/>
            <person name="Pangilinan J."/>
            <person name="Larsson K.H."/>
            <person name="Matsuura K."/>
            <person name="Barry K."/>
            <person name="Labutti K."/>
            <person name="Kuo R."/>
            <person name="Ohm R.A."/>
            <person name="Bhattacharya S.S."/>
            <person name="Shirouzu T."/>
            <person name="Yoshinaga Y."/>
            <person name="Martin F.M."/>
            <person name="Grigoriev I.V."/>
            <person name="Hibbett D.S."/>
        </authorList>
    </citation>
    <scope>NUCLEOTIDE SEQUENCE [LARGE SCALE GENOMIC DNA]</scope>
    <source>
        <strain evidence="5 6">L-15889</strain>
    </source>
</reference>
<feature type="compositionally biased region" description="Polar residues" evidence="3">
    <location>
        <begin position="483"/>
        <end position="495"/>
    </location>
</feature>
<dbReference type="InterPro" id="IPR038090">
    <property type="entry name" value="Cdt1_C_WH_dom_sf"/>
</dbReference>
<evidence type="ECO:0000256" key="2">
    <source>
        <dbReference type="ARBA" id="ARBA00023306"/>
    </source>
</evidence>
<feature type="domain" description="DNA replication factor Cdt1 C-terminal" evidence="4">
    <location>
        <begin position="517"/>
        <end position="631"/>
    </location>
</feature>
<dbReference type="Gene3D" id="1.10.10.1420">
    <property type="entry name" value="DNA replication factor Cdt1, C-terminal WH domain"/>
    <property type="match status" value="1"/>
</dbReference>
<dbReference type="InterPro" id="IPR032054">
    <property type="entry name" value="Cdt1_C"/>
</dbReference>
<feature type="region of interest" description="Disordered" evidence="3">
    <location>
        <begin position="417"/>
        <end position="545"/>
    </location>
</feature>
<evidence type="ECO:0000256" key="3">
    <source>
        <dbReference type="SAM" id="MobiDB-lite"/>
    </source>
</evidence>
<organism evidence="5 6">
    <name type="scientific">Daedalea quercina L-15889</name>
    <dbReference type="NCBI Taxonomy" id="1314783"/>
    <lineage>
        <taxon>Eukaryota</taxon>
        <taxon>Fungi</taxon>
        <taxon>Dikarya</taxon>
        <taxon>Basidiomycota</taxon>
        <taxon>Agaricomycotina</taxon>
        <taxon>Agaricomycetes</taxon>
        <taxon>Polyporales</taxon>
        <taxon>Fomitopsis</taxon>
    </lineage>
</organism>
<keyword evidence="2" id="KW-0131">Cell cycle</keyword>
<dbReference type="AlphaFoldDB" id="A0A165MQE1"/>
<feature type="region of interest" description="Disordered" evidence="3">
    <location>
        <begin position="1"/>
        <end position="49"/>
    </location>
</feature>
<sequence>MSSLYASLHVSPRKKRAPTEDSDDDNLLTPKKMRMVPPTPPSTSTRRKVRADEVPLPPHLSRLYNIQTALQQALSHALATCAVAPSEDTGIVRNVLNHLSLATYHGFTTKFGVDDLRRLCWLWEWDGKTLPVAEVPEVTSGDAEGDTNPFLDDEPDNSPSKKTPKKLTPADDDEENPFLVGTPAKSPPKKSPRKAIAVEDDEENPFLDKTPKASARTKGKAIAKLEKLSAPSSPTKSPKKAVVREDSPDDNPFLENRPLASSSKDWTRGGMGFVVSQTSHFSKASNARVPAYGIGIEVEMDIDKGMSGGMAAVARWTAASESRRKDIRTKLGRWIELHAGKITVPNLPTIDLPALPDASKPSALTRLLAASSPKSPSAASILARSSSPTPSSPSKSPSKLPVRSPTKKLHEFAVPFPITPSSKAGTPAKNTLVFPQTPSTRGRIDPLASLLTPSSSRSPSRTSFTTPTSSRTPSLSGRSTPTASDSGSVPSTPTHQRGPDAATVPQTPTSSRRQALYERVRQRSLSQSPTKGMFASGSASMSREQLNKLSQEEMRRRCLLGRLGGVAESVWMLFSNPGGSTATPATRKRRAMPMSEVATAVRKSSPVPISAAEAQESLELLTRLCPFFLRPLEVGGEEWLEMPASSANTEAEAACKAGGSGSPGKVPISPGRIKSKEKSAKEVLTRSPRRVKPEAGGLREVRERIRKELEAND</sequence>
<feature type="region of interest" description="Disordered" evidence="3">
    <location>
        <begin position="375"/>
        <end position="405"/>
    </location>
</feature>
<gene>
    <name evidence="5" type="ORF">DAEQUDRAFT_486799</name>
</gene>
<evidence type="ECO:0000256" key="1">
    <source>
        <dbReference type="ARBA" id="ARBA00008356"/>
    </source>
</evidence>
<accession>A0A165MQE1</accession>
<feature type="compositionally biased region" description="Basic and acidic residues" evidence="3">
    <location>
        <begin position="691"/>
        <end position="700"/>
    </location>
</feature>
<protein>
    <recommendedName>
        <fullName evidence="4">DNA replication factor Cdt1 C-terminal domain-containing protein</fullName>
    </recommendedName>
</protein>
<feature type="compositionally biased region" description="Polar residues" evidence="3">
    <location>
        <begin position="504"/>
        <end position="513"/>
    </location>
</feature>
<dbReference type="EMBL" id="KV429096">
    <property type="protein sequence ID" value="KZT65988.1"/>
    <property type="molecule type" value="Genomic_DNA"/>
</dbReference>
<evidence type="ECO:0000259" key="4">
    <source>
        <dbReference type="Pfam" id="PF16679"/>
    </source>
</evidence>
<dbReference type="Pfam" id="PF16679">
    <property type="entry name" value="CDT1_C"/>
    <property type="match status" value="1"/>
</dbReference>
<comment type="similarity">
    <text evidence="1">Belongs to the Cdt1 family.</text>
</comment>
<evidence type="ECO:0000313" key="5">
    <source>
        <dbReference type="EMBL" id="KZT65988.1"/>
    </source>
</evidence>
<dbReference type="OrthoDB" id="3366139at2759"/>
<dbReference type="Proteomes" id="UP000076727">
    <property type="component" value="Unassembled WGS sequence"/>
</dbReference>
<feature type="compositionally biased region" description="Basic and acidic residues" evidence="3">
    <location>
        <begin position="674"/>
        <end position="684"/>
    </location>
</feature>
<feature type="region of interest" description="Disordered" evidence="3">
    <location>
        <begin position="654"/>
        <end position="700"/>
    </location>
</feature>
<evidence type="ECO:0000313" key="6">
    <source>
        <dbReference type="Proteomes" id="UP000076727"/>
    </source>
</evidence>
<feature type="region of interest" description="Disordered" evidence="3">
    <location>
        <begin position="134"/>
        <end position="268"/>
    </location>
</feature>
<feature type="compositionally biased region" description="Low complexity" evidence="3">
    <location>
        <begin position="375"/>
        <end position="404"/>
    </location>
</feature>